<comment type="caution">
    <text evidence="1">The sequence shown here is derived from an EMBL/GenBank/DDBJ whole genome shotgun (WGS) entry which is preliminary data.</text>
</comment>
<reference evidence="1 2" key="1">
    <citation type="submission" date="2020-08" db="EMBL/GenBank/DDBJ databases">
        <title>Genomic Encyclopedia of Type Strains, Phase IV (KMG-IV): sequencing the most valuable type-strain genomes for metagenomic binning, comparative biology and taxonomic classification.</title>
        <authorList>
            <person name="Goeker M."/>
        </authorList>
    </citation>
    <scope>NUCLEOTIDE SEQUENCE [LARGE SCALE GENOMIC DNA]</scope>
    <source>
        <strain evidence="1 2">DSM 22336</strain>
    </source>
</reference>
<evidence type="ECO:0000313" key="1">
    <source>
        <dbReference type="EMBL" id="MBB6259762.1"/>
    </source>
</evidence>
<keyword evidence="2" id="KW-1185">Reference proteome</keyword>
<accession>A0A841LT94</accession>
<proteinExistence type="predicted"/>
<dbReference type="AlphaFoldDB" id="A0A841LT94"/>
<dbReference type="Proteomes" id="UP000555393">
    <property type="component" value="Unassembled WGS sequence"/>
</dbReference>
<protein>
    <submittedName>
        <fullName evidence="1">Uncharacterized protein</fullName>
    </submittedName>
</protein>
<organism evidence="1 2">
    <name type="scientific">Paenochrobactrum gallinarii</name>
    <dbReference type="NCBI Taxonomy" id="643673"/>
    <lineage>
        <taxon>Bacteria</taxon>
        <taxon>Pseudomonadati</taxon>
        <taxon>Pseudomonadota</taxon>
        <taxon>Alphaproteobacteria</taxon>
        <taxon>Hyphomicrobiales</taxon>
        <taxon>Brucellaceae</taxon>
        <taxon>Paenochrobactrum</taxon>
    </lineage>
</organism>
<gene>
    <name evidence="1" type="ORF">FHS77_000270</name>
</gene>
<sequence>MPFANRQVSWLAGREDEAAFPVSQWPPVSLKNQLGNIPHRSTVAGSAAIKMLIQAFHAFPLRSSIYHDENLMQ</sequence>
<name>A0A841LT94_9HYPH</name>
<evidence type="ECO:0000313" key="2">
    <source>
        <dbReference type="Proteomes" id="UP000555393"/>
    </source>
</evidence>
<dbReference type="EMBL" id="JACIIU010000001">
    <property type="protein sequence ID" value="MBB6259762.1"/>
    <property type="molecule type" value="Genomic_DNA"/>
</dbReference>